<proteinExistence type="predicted"/>
<dbReference type="Proteomes" id="UP000719766">
    <property type="component" value="Unassembled WGS sequence"/>
</dbReference>
<protein>
    <submittedName>
        <fullName evidence="1">Uncharacterized protein</fullName>
    </submittedName>
</protein>
<dbReference type="GeneID" id="64604889"/>
<dbReference type="AlphaFoldDB" id="A0A9P7E336"/>
<name>A0A9P7E336_9AGAM</name>
<gene>
    <name evidence="1" type="ORF">HD556DRAFT_6262</name>
</gene>
<evidence type="ECO:0000313" key="2">
    <source>
        <dbReference type="Proteomes" id="UP000719766"/>
    </source>
</evidence>
<organism evidence="1 2">
    <name type="scientific">Suillus plorans</name>
    <dbReference type="NCBI Taxonomy" id="116603"/>
    <lineage>
        <taxon>Eukaryota</taxon>
        <taxon>Fungi</taxon>
        <taxon>Dikarya</taxon>
        <taxon>Basidiomycota</taxon>
        <taxon>Agaricomycotina</taxon>
        <taxon>Agaricomycetes</taxon>
        <taxon>Agaricomycetidae</taxon>
        <taxon>Boletales</taxon>
        <taxon>Suillineae</taxon>
        <taxon>Suillaceae</taxon>
        <taxon>Suillus</taxon>
    </lineage>
</organism>
<accession>A0A9P7E336</accession>
<dbReference type="EMBL" id="JABBWE010000001">
    <property type="protein sequence ID" value="KAG1809814.1"/>
    <property type="molecule type" value="Genomic_DNA"/>
</dbReference>
<reference evidence="1" key="1">
    <citation type="journal article" date="2020" name="New Phytol.">
        <title>Comparative genomics reveals dynamic genome evolution in host specialist ectomycorrhizal fungi.</title>
        <authorList>
            <person name="Lofgren L.A."/>
            <person name="Nguyen N.H."/>
            <person name="Vilgalys R."/>
            <person name="Ruytinx J."/>
            <person name="Liao H.L."/>
            <person name="Branco S."/>
            <person name="Kuo A."/>
            <person name="LaButti K."/>
            <person name="Lipzen A."/>
            <person name="Andreopoulos W."/>
            <person name="Pangilinan J."/>
            <person name="Riley R."/>
            <person name="Hundley H."/>
            <person name="Na H."/>
            <person name="Barry K."/>
            <person name="Grigoriev I.V."/>
            <person name="Stajich J.E."/>
            <person name="Kennedy P.G."/>
        </authorList>
    </citation>
    <scope>NUCLEOTIDE SEQUENCE</scope>
    <source>
        <strain evidence="1">S12</strain>
    </source>
</reference>
<dbReference type="RefSeq" id="XP_041167479.1">
    <property type="nucleotide sequence ID" value="XM_041311125.1"/>
</dbReference>
<comment type="caution">
    <text evidence="1">The sequence shown here is derived from an EMBL/GenBank/DDBJ whole genome shotgun (WGS) entry which is preliminary data.</text>
</comment>
<sequence length="686" mass="74243">MISTTFYVASRFTITALISVSFFEETVLRPIRSGPRKGTAGLVVSAFKSTIILILAADEAASMYLSNNTSAPSTSEHVPDAPPRLPGTACPTCNLHQGTPDRHPPANFVLPVPAQKSFLPLSPSSLSSSPVFRSTMSHNITTLDLSYSGNCKRLSITSSTTLVACDDDRLQDVLLPFSLSSSPVSRSTIPNDITTPDLPYFDNCKRLSIASDTTLVACDDDYSKDVLLPSSLSSSPVFKSTMSHNITTLDLSIISDTALVACDDDRLKDVLLLFSLSSSPVFRPTPNDITTTLDLSHFSNCKRLSIASDATLVACDDDSKDIFSDKDNYAMPQPGVLAPAHTTDNVRIDAPAPSTTIDIISPFCMPYVRPLVLVDKCQTTPTCTASHSVPGSAHLTDALLQTMKTTNSLHSSPSVVPTDTFVHLKGVFTGTDEALDTKDVEHHIDTISPRTPALIADNDLVIENAPPVENALAIRNVPSHPPTFRPLVPLDSFPMSLCTKTDANPSGSARPTDVLAHKTKAAASWLKPLILVTKYAADRLIPLPLTALPEKSRPYKLKQQKRKPARSLRMDSACHSIVRSRLRRHAHRIVGHLAQVCKQICVDQSSLMDSWVTAMAEVGLTSMLVGNHRKSPGSQPPLTFESFYVLEPGSRIKARLASLRHRTNAVVATIPATTTFPPLLPRRDTC</sequence>
<dbReference type="OrthoDB" id="2666906at2759"/>
<evidence type="ECO:0000313" key="1">
    <source>
        <dbReference type="EMBL" id="KAG1809814.1"/>
    </source>
</evidence>
<keyword evidence="2" id="KW-1185">Reference proteome</keyword>